<protein>
    <submittedName>
        <fullName evidence="1">Uncharacterized protein</fullName>
    </submittedName>
</protein>
<name>C9LSD4_SELS3</name>
<reference evidence="1 2" key="1">
    <citation type="submission" date="2009-09" db="EMBL/GenBank/DDBJ databases">
        <authorList>
            <person name="Weinstock G."/>
            <person name="Sodergren E."/>
            <person name="Clifton S."/>
            <person name="Fulton L."/>
            <person name="Fulton B."/>
            <person name="Courtney L."/>
            <person name="Fronick C."/>
            <person name="Harrison M."/>
            <person name="Strong C."/>
            <person name="Farmer C."/>
            <person name="Delahaunty K."/>
            <person name="Markovic C."/>
            <person name="Hall O."/>
            <person name="Minx P."/>
            <person name="Tomlinson C."/>
            <person name="Mitreva M."/>
            <person name="Nelson J."/>
            <person name="Hou S."/>
            <person name="Wollam A."/>
            <person name="Pepin K.H."/>
            <person name="Johnson M."/>
            <person name="Bhonagiri V."/>
            <person name="Nash W.E."/>
            <person name="Warren W."/>
            <person name="Chinwalla A."/>
            <person name="Mardis E.R."/>
            <person name="Wilson R.K."/>
        </authorList>
    </citation>
    <scope>NUCLEOTIDE SEQUENCE [LARGE SCALE GENOMIC DNA]</scope>
    <source>
        <strain evidence="2">ATCC 35185 / DSM 20758 / VPI D19B-28</strain>
    </source>
</reference>
<proteinExistence type="predicted"/>
<gene>
    <name evidence="1" type="ORF">SELSPUOL_00359</name>
</gene>
<dbReference type="Proteomes" id="UP000003505">
    <property type="component" value="Unassembled WGS sequence"/>
</dbReference>
<organism evidence="1 2">
    <name type="scientific">Selenomonas sputigena (strain ATCC 35185 / DSM 20758 / CCUG 44933 / VPI D19B-28)</name>
    <dbReference type="NCBI Taxonomy" id="546271"/>
    <lineage>
        <taxon>Bacteria</taxon>
        <taxon>Bacillati</taxon>
        <taxon>Bacillota</taxon>
        <taxon>Negativicutes</taxon>
        <taxon>Selenomonadales</taxon>
        <taxon>Selenomonadaceae</taxon>
        <taxon>Selenomonas</taxon>
    </lineage>
</organism>
<evidence type="ECO:0000313" key="1">
    <source>
        <dbReference type="EMBL" id="EEX78175.1"/>
    </source>
</evidence>
<evidence type="ECO:0000313" key="2">
    <source>
        <dbReference type="Proteomes" id="UP000003505"/>
    </source>
</evidence>
<dbReference type="AlphaFoldDB" id="C9LSD4"/>
<sequence>MRITFSIKYFPPFTHYIENNIFCHQYFLTYMHQEVLSPWVQKKKTGCP</sequence>
<dbReference type="EMBL" id="ACKP02000010">
    <property type="protein sequence ID" value="EEX78175.1"/>
    <property type="molecule type" value="Genomic_DNA"/>
</dbReference>
<comment type="caution">
    <text evidence="1">The sequence shown here is derived from an EMBL/GenBank/DDBJ whole genome shotgun (WGS) entry which is preliminary data.</text>
</comment>
<accession>C9LSD4</accession>